<accession>A0AAU9VNB0</accession>
<evidence type="ECO:0000313" key="2">
    <source>
        <dbReference type="Proteomes" id="UP001159428"/>
    </source>
</evidence>
<dbReference type="Proteomes" id="UP001159428">
    <property type="component" value="Unassembled WGS sequence"/>
</dbReference>
<protein>
    <submittedName>
        <fullName evidence="1">Uncharacterized protein</fullName>
    </submittedName>
</protein>
<organism evidence="1 2">
    <name type="scientific">Pocillopora meandrina</name>
    <dbReference type="NCBI Taxonomy" id="46732"/>
    <lineage>
        <taxon>Eukaryota</taxon>
        <taxon>Metazoa</taxon>
        <taxon>Cnidaria</taxon>
        <taxon>Anthozoa</taxon>
        <taxon>Hexacorallia</taxon>
        <taxon>Scleractinia</taxon>
        <taxon>Astrocoeniina</taxon>
        <taxon>Pocilloporidae</taxon>
        <taxon>Pocillopora</taxon>
    </lineage>
</organism>
<comment type="caution">
    <text evidence="1">The sequence shown here is derived from an EMBL/GenBank/DDBJ whole genome shotgun (WGS) entry which is preliminary data.</text>
</comment>
<name>A0AAU9VNB0_9CNID</name>
<gene>
    <name evidence="1" type="ORF">PMEA_00010243</name>
</gene>
<dbReference type="PANTHER" id="PTHR46579:SF1">
    <property type="entry name" value="F5_8 TYPE C DOMAIN-CONTAINING PROTEIN"/>
    <property type="match status" value="1"/>
</dbReference>
<dbReference type="AlphaFoldDB" id="A0AAU9VNB0"/>
<proteinExistence type="predicted"/>
<keyword evidence="2" id="KW-1185">Reference proteome</keyword>
<reference evidence="1 2" key="1">
    <citation type="submission" date="2022-05" db="EMBL/GenBank/DDBJ databases">
        <authorList>
            <consortium name="Genoscope - CEA"/>
            <person name="William W."/>
        </authorList>
    </citation>
    <scope>NUCLEOTIDE SEQUENCE [LARGE SCALE GENOMIC DNA]</scope>
</reference>
<dbReference type="PANTHER" id="PTHR46579">
    <property type="entry name" value="F5/8 TYPE C DOMAIN-CONTAINING PROTEIN-RELATED"/>
    <property type="match status" value="1"/>
</dbReference>
<evidence type="ECO:0000313" key="1">
    <source>
        <dbReference type="EMBL" id="CAH3033704.1"/>
    </source>
</evidence>
<sequence length="176" mass="19943">MEITNSEGKDLTLLGILLCATMDAPAKCLMQNFVQYNGFSGCPYCLDQGTTVKTSAKGHTHAYPFDRENPSKGYGTERTHENTMQHAYDAHKSRLEKKYAPVCGVKGYSWFMFIPGFDIIKGIAVDYMHCVLLGMTKTLMTLWFDKSHTAEFWNISKRVEEVDRRLLNITPPNCIS</sequence>
<dbReference type="EMBL" id="CALNXJ010000002">
    <property type="protein sequence ID" value="CAH3033704.1"/>
    <property type="molecule type" value="Genomic_DNA"/>
</dbReference>